<proteinExistence type="predicted"/>
<feature type="non-terminal residue" evidence="2">
    <location>
        <position position="67"/>
    </location>
</feature>
<evidence type="ECO:0000256" key="1">
    <source>
        <dbReference type="SAM" id="SignalP"/>
    </source>
</evidence>
<accession>A0A9N9JF69</accession>
<name>A0A9N9JF69_9GLOM</name>
<evidence type="ECO:0000313" key="3">
    <source>
        <dbReference type="Proteomes" id="UP000789405"/>
    </source>
</evidence>
<feature type="chain" id="PRO_5040444655" evidence="1">
    <location>
        <begin position="23"/>
        <end position="67"/>
    </location>
</feature>
<protein>
    <submittedName>
        <fullName evidence="2">15499_t:CDS:1</fullName>
    </submittedName>
</protein>
<evidence type="ECO:0000313" key="2">
    <source>
        <dbReference type="EMBL" id="CAG8773369.1"/>
    </source>
</evidence>
<feature type="signal peptide" evidence="1">
    <location>
        <begin position="1"/>
        <end position="22"/>
    </location>
</feature>
<dbReference type="Proteomes" id="UP000789405">
    <property type="component" value="Unassembled WGS sequence"/>
</dbReference>
<gene>
    <name evidence="2" type="ORF">DERYTH_LOCUS18911</name>
</gene>
<sequence length="67" mass="7700">MNFKYLITLVLVLTIVTLSTIAAPIRPIKKRLNEKNVLYVDEIYVGGRWKISYESNEALVFRDLLGS</sequence>
<organism evidence="2 3">
    <name type="scientific">Dentiscutata erythropus</name>
    <dbReference type="NCBI Taxonomy" id="1348616"/>
    <lineage>
        <taxon>Eukaryota</taxon>
        <taxon>Fungi</taxon>
        <taxon>Fungi incertae sedis</taxon>
        <taxon>Mucoromycota</taxon>
        <taxon>Glomeromycotina</taxon>
        <taxon>Glomeromycetes</taxon>
        <taxon>Diversisporales</taxon>
        <taxon>Gigasporaceae</taxon>
        <taxon>Dentiscutata</taxon>
    </lineage>
</organism>
<keyword evidence="1" id="KW-0732">Signal</keyword>
<dbReference type="EMBL" id="CAJVPY010019909">
    <property type="protein sequence ID" value="CAG8773369.1"/>
    <property type="molecule type" value="Genomic_DNA"/>
</dbReference>
<reference evidence="2" key="1">
    <citation type="submission" date="2021-06" db="EMBL/GenBank/DDBJ databases">
        <authorList>
            <person name="Kallberg Y."/>
            <person name="Tangrot J."/>
            <person name="Rosling A."/>
        </authorList>
    </citation>
    <scope>NUCLEOTIDE SEQUENCE</scope>
    <source>
        <strain evidence="2">MA453B</strain>
    </source>
</reference>
<dbReference type="AlphaFoldDB" id="A0A9N9JF69"/>
<keyword evidence="3" id="KW-1185">Reference proteome</keyword>
<comment type="caution">
    <text evidence="2">The sequence shown here is derived from an EMBL/GenBank/DDBJ whole genome shotgun (WGS) entry which is preliminary data.</text>
</comment>